<dbReference type="RefSeq" id="WP_181754692.1">
    <property type="nucleotide sequence ID" value="NZ_JACEIQ010000031.1"/>
</dbReference>
<protein>
    <submittedName>
        <fullName evidence="1">EsaB/YukD family protein</fullName>
    </submittedName>
</protein>
<evidence type="ECO:0000313" key="2">
    <source>
        <dbReference type="Proteomes" id="UP000535491"/>
    </source>
</evidence>
<dbReference type="Gene3D" id="3.10.20.90">
    <property type="entry name" value="Phosphatidylinositol 3-kinase Catalytic Subunit, Chain A, domain 1"/>
    <property type="match status" value="1"/>
</dbReference>
<organism evidence="1 2">
    <name type="scientific">Paenactinomyces guangxiensis</name>
    <dbReference type="NCBI Taxonomy" id="1490290"/>
    <lineage>
        <taxon>Bacteria</taxon>
        <taxon>Bacillati</taxon>
        <taxon>Bacillota</taxon>
        <taxon>Bacilli</taxon>
        <taxon>Bacillales</taxon>
        <taxon>Thermoactinomycetaceae</taxon>
        <taxon>Paenactinomyces</taxon>
    </lineage>
</organism>
<dbReference type="Proteomes" id="UP000535491">
    <property type="component" value="Unassembled WGS sequence"/>
</dbReference>
<dbReference type="Pfam" id="PF08817">
    <property type="entry name" value="YukD"/>
    <property type="match status" value="1"/>
</dbReference>
<proteinExistence type="predicted"/>
<dbReference type="AlphaFoldDB" id="A0A7W1WUT4"/>
<sequence length="129" mass="14602">MGTIVTIVTGSNKQDWIDFELPSDIPVAQVTLMLVEAVRNEAPDMAKGKYILEVKTQTGDWKKLDETRSLDHCSVMDGAYLRIQKKPEEDPHAAIADQLERMSSGKEKSKELLEAWRTDHLTNKGVKYQ</sequence>
<dbReference type="EMBL" id="JACEIQ010000031">
    <property type="protein sequence ID" value="MBA4496347.1"/>
    <property type="molecule type" value="Genomic_DNA"/>
</dbReference>
<name>A0A7W1WUT4_9BACL</name>
<evidence type="ECO:0000313" key="1">
    <source>
        <dbReference type="EMBL" id="MBA4496347.1"/>
    </source>
</evidence>
<dbReference type="InterPro" id="IPR024962">
    <property type="entry name" value="YukD-like"/>
</dbReference>
<gene>
    <name evidence="1" type="ORF">H1191_18955</name>
</gene>
<accession>A0A7W1WUT4</accession>
<keyword evidence="2" id="KW-1185">Reference proteome</keyword>
<comment type="caution">
    <text evidence="1">The sequence shown here is derived from an EMBL/GenBank/DDBJ whole genome shotgun (WGS) entry which is preliminary data.</text>
</comment>
<reference evidence="1 2" key="1">
    <citation type="submission" date="2020-07" db="EMBL/GenBank/DDBJ databases">
        <authorList>
            <person name="Feng H."/>
        </authorList>
    </citation>
    <scope>NUCLEOTIDE SEQUENCE [LARGE SCALE GENOMIC DNA]</scope>
    <source>
        <strain evidence="2">s-10</strain>
    </source>
</reference>